<dbReference type="Proteomes" id="UP000285301">
    <property type="component" value="Unassembled WGS sequence"/>
</dbReference>
<dbReference type="STRING" id="1965070.A0A443QV32"/>
<comment type="caution">
    <text evidence="3">The sequence shown here is derived from an EMBL/GenBank/DDBJ whole genome shotgun (WGS) entry which is preliminary data.</text>
</comment>
<keyword evidence="4" id="KW-1185">Reference proteome</keyword>
<dbReference type="PANTHER" id="PTHR46599:SF6">
    <property type="entry name" value="DUAL SPECIFICITY PHOSPHATASE 26"/>
    <property type="match status" value="1"/>
</dbReference>
<gene>
    <name evidence="3" type="ORF">B4U79_07873</name>
</gene>
<feature type="compositionally biased region" description="Low complexity" evidence="1">
    <location>
        <begin position="303"/>
        <end position="325"/>
    </location>
</feature>
<feature type="domain" description="PiggyBac transposable element-derived protein" evidence="2">
    <location>
        <begin position="170"/>
        <end position="243"/>
    </location>
</feature>
<dbReference type="EMBL" id="NCKU01003819">
    <property type="protein sequence ID" value="RWS06880.1"/>
    <property type="molecule type" value="Genomic_DNA"/>
</dbReference>
<dbReference type="Pfam" id="PF13843">
    <property type="entry name" value="DDE_Tnp_1_7"/>
    <property type="match status" value="3"/>
</dbReference>
<evidence type="ECO:0000259" key="2">
    <source>
        <dbReference type="Pfam" id="PF13843"/>
    </source>
</evidence>
<feature type="domain" description="PiggyBac transposable element-derived protein" evidence="2">
    <location>
        <begin position="44"/>
        <end position="145"/>
    </location>
</feature>
<dbReference type="PANTHER" id="PTHR46599">
    <property type="entry name" value="PIGGYBAC TRANSPOSABLE ELEMENT-DERIVED PROTEIN 4"/>
    <property type="match status" value="1"/>
</dbReference>
<dbReference type="OrthoDB" id="6482793at2759"/>
<evidence type="ECO:0000256" key="1">
    <source>
        <dbReference type="SAM" id="MobiDB-lite"/>
    </source>
</evidence>
<feature type="non-terminal residue" evidence="3">
    <location>
        <position position="511"/>
    </location>
</feature>
<feature type="domain" description="PiggyBac transposable element-derived protein" evidence="2">
    <location>
        <begin position="343"/>
        <end position="398"/>
    </location>
</feature>
<dbReference type="InterPro" id="IPR029526">
    <property type="entry name" value="PGBD"/>
</dbReference>
<evidence type="ECO:0000313" key="3">
    <source>
        <dbReference type="EMBL" id="RWS06880.1"/>
    </source>
</evidence>
<organism evidence="3 4">
    <name type="scientific">Dinothrombium tinctorium</name>
    <dbReference type="NCBI Taxonomy" id="1965070"/>
    <lineage>
        <taxon>Eukaryota</taxon>
        <taxon>Metazoa</taxon>
        <taxon>Ecdysozoa</taxon>
        <taxon>Arthropoda</taxon>
        <taxon>Chelicerata</taxon>
        <taxon>Arachnida</taxon>
        <taxon>Acari</taxon>
        <taxon>Acariformes</taxon>
        <taxon>Trombidiformes</taxon>
        <taxon>Prostigmata</taxon>
        <taxon>Anystina</taxon>
        <taxon>Parasitengona</taxon>
        <taxon>Trombidioidea</taxon>
        <taxon>Trombidiidae</taxon>
        <taxon>Dinothrombium</taxon>
    </lineage>
</organism>
<protein>
    <submittedName>
        <fullName evidence="3">PiggyBac transposable element-derived protein 4-like protein</fullName>
    </submittedName>
</protein>
<feature type="region of interest" description="Disordered" evidence="1">
    <location>
        <begin position="289"/>
        <end position="342"/>
    </location>
</feature>
<dbReference type="AlphaFoldDB" id="A0A443QV32"/>
<accession>A0A443QV32</accession>
<feature type="compositionally biased region" description="Polar residues" evidence="1">
    <location>
        <begin position="289"/>
        <end position="302"/>
    </location>
</feature>
<evidence type="ECO:0000313" key="4">
    <source>
        <dbReference type="Proteomes" id="UP000285301"/>
    </source>
</evidence>
<name>A0A443QV32_9ACAR</name>
<proteinExistence type="predicted"/>
<sequence>MDEIFTCPSGRNWSYTKNFDDFFQSPLPPSGLTEYSENIETRLDAFNLFIDDFIVDKISNETNRKAIDVLRNENLWNEVDADEIRAFFGVLLIAGALNINKRNTEKHWNVNSVIKQPIFQIALSKNRFDSIRRFIRFDDFNTRAQRRIITIPNPNNHEENIQTVDRILHIRHRITHDNYFTSINEALLMKNNFGHTMLGTIRRNKRDIPHQLISIKNREVLSSLFAYSENMTLVSYLAKRSLPVLLLTTENITTSSDFNRRNLLQDGTYLPSRTYNRNEINDNVTSNENILSNENFGHNQEGSILNNRNQSSNNENLNESINNNQNRKRMRKISDANGPISGKQHKYKPYMILEYNRTKGGVDTVDLLVKKYPPFFKTRRWPFRLMQNFLALASINAYKLYCLKFNLNRKQEERWDFLINLSIDLIKNHALKRLYTNQVPHSIKDLIRKLYHIHAPAITIEYEDEESCISQKRRRCVHCPKEKDLKTRYVCSNCRRFSCLSHSKRITTIIC</sequence>
<reference evidence="3 4" key="1">
    <citation type="journal article" date="2018" name="Gigascience">
        <title>Genomes of trombidid mites reveal novel predicted allergens and laterally-transferred genes associated with secondary metabolism.</title>
        <authorList>
            <person name="Dong X."/>
            <person name="Chaisiri K."/>
            <person name="Xia D."/>
            <person name="Armstrong S.D."/>
            <person name="Fang Y."/>
            <person name="Donnelly M.J."/>
            <person name="Kadowaki T."/>
            <person name="McGarry J.W."/>
            <person name="Darby A.C."/>
            <person name="Makepeace B.L."/>
        </authorList>
    </citation>
    <scope>NUCLEOTIDE SEQUENCE [LARGE SCALE GENOMIC DNA]</scope>
    <source>
        <strain evidence="3">UoL-WK</strain>
    </source>
</reference>